<dbReference type="SUPFAM" id="SSF52151">
    <property type="entry name" value="FabD/lysophospholipase-like"/>
    <property type="match status" value="1"/>
</dbReference>
<keyword evidence="5" id="KW-1185">Reference proteome</keyword>
<protein>
    <submittedName>
        <fullName evidence="4">Acyltransferase domain-containing protein</fullName>
    </submittedName>
</protein>
<dbReference type="InterPro" id="IPR014043">
    <property type="entry name" value="Acyl_transferase_dom"/>
</dbReference>
<dbReference type="Pfam" id="PF00698">
    <property type="entry name" value="Acyl_transf_1"/>
    <property type="match status" value="1"/>
</dbReference>
<evidence type="ECO:0000313" key="4">
    <source>
        <dbReference type="EMBL" id="TGA81915.1"/>
    </source>
</evidence>
<dbReference type="AlphaFoldDB" id="A0A4Z0FN49"/>
<evidence type="ECO:0000256" key="1">
    <source>
        <dbReference type="ARBA" id="ARBA00022450"/>
    </source>
</evidence>
<dbReference type="Proteomes" id="UP000297948">
    <property type="component" value="Unassembled WGS sequence"/>
</dbReference>
<proteinExistence type="predicted"/>
<name>A0A4Z0FN49_9ACTN</name>
<dbReference type="SMART" id="SM00827">
    <property type="entry name" value="PKS_AT"/>
    <property type="match status" value="1"/>
</dbReference>
<keyword evidence="4" id="KW-0808">Transferase</keyword>
<reference evidence="4 5" key="1">
    <citation type="submission" date="2019-03" db="EMBL/GenBank/DDBJ databases">
        <authorList>
            <person name="Gonzalez-Pimentel J.L."/>
        </authorList>
    </citation>
    <scope>NUCLEOTIDE SEQUENCE [LARGE SCALE GENOMIC DNA]</scope>
    <source>
        <strain evidence="4 5">JCM 31289</strain>
    </source>
</reference>
<organism evidence="4 5">
    <name type="scientific">Streptomyces palmae</name>
    <dbReference type="NCBI Taxonomy" id="1701085"/>
    <lineage>
        <taxon>Bacteria</taxon>
        <taxon>Bacillati</taxon>
        <taxon>Actinomycetota</taxon>
        <taxon>Actinomycetes</taxon>
        <taxon>Kitasatosporales</taxon>
        <taxon>Streptomycetaceae</taxon>
        <taxon>Streptomyces</taxon>
    </lineage>
</organism>
<accession>A0A4Z0FN49</accession>
<dbReference type="GO" id="GO:0004312">
    <property type="term" value="F:fatty acid synthase activity"/>
    <property type="evidence" value="ECO:0007669"/>
    <property type="project" value="TreeGrafter"/>
</dbReference>
<feature type="non-terminal residue" evidence="4">
    <location>
        <position position="196"/>
    </location>
</feature>
<keyword evidence="1" id="KW-0596">Phosphopantetheine</keyword>
<sequence length="196" mass="21008">EVVGPWEGEGVRVRWIPVDYASHSPQMELVREEVEGLLAEVSPRPGRVPVYSTVTGQVLSDATVMDGGYWFTNLRQTVELQAAVSAAVADGHTAFVECSPHPGLVVPVSDTLEELGIQGVVVETLRRGQGGAEQLAQALTSAFVQGLAVDWAALFADSGARRVELPTYAFQRRRYWVEAQSSVAGGGAGWGQMALE</sequence>
<gene>
    <name evidence="4" type="ORF">E4099_32690</name>
</gene>
<dbReference type="PANTHER" id="PTHR43775:SF37">
    <property type="entry name" value="SI:DKEY-61P9.11"/>
    <property type="match status" value="1"/>
</dbReference>
<dbReference type="Gene3D" id="3.40.366.10">
    <property type="entry name" value="Malonyl-Coenzyme A Acyl Carrier Protein, domain 2"/>
    <property type="match status" value="1"/>
</dbReference>
<dbReference type="InterPro" id="IPR001227">
    <property type="entry name" value="Ac_transferase_dom_sf"/>
</dbReference>
<dbReference type="EMBL" id="SRID01000793">
    <property type="protein sequence ID" value="TGA81915.1"/>
    <property type="molecule type" value="Genomic_DNA"/>
</dbReference>
<dbReference type="InterPro" id="IPR050091">
    <property type="entry name" value="PKS_NRPS_Biosynth_Enz"/>
</dbReference>
<keyword evidence="2" id="KW-0597">Phosphoprotein</keyword>
<dbReference type="OrthoDB" id="4220818at2"/>
<evidence type="ECO:0000256" key="2">
    <source>
        <dbReference type="ARBA" id="ARBA00022553"/>
    </source>
</evidence>
<dbReference type="InterPro" id="IPR016035">
    <property type="entry name" value="Acyl_Trfase/lysoPLipase"/>
</dbReference>
<feature type="non-terminal residue" evidence="4">
    <location>
        <position position="1"/>
    </location>
</feature>
<keyword evidence="4" id="KW-0012">Acyltransferase</keyword>
<dbReference type="PANTHER" id="PTHR43775">
    <property type="entry name" value="FATTY ACID SYNTHASE"/>
    <property type="match status" value="1"/>
</dbReference>
<comment type="caution">
    <text evidence="4">The sequence shown here is derived from an EMBL/GenBank/DDBJ whole genome shotgun (WGS) entry which is preliminary data.</text>
</comment>
<evidence type="ECO:0000313" key="5">
    <source>
        <dbReference type="Proteomes" id="UP000297948"/>
    </source>
</evidence>
<evidence type="ECO:0000259" key="3">
    <source>
        <dbReference type="SMART" id="SM00827"/>
    </source>
</evidence>
<feature type="domain" description="Malonyl-CoA:ACP transacylase (MAT)" evidence="3">
    <location>
        <begin position="2"/>
        <end position="129"/>
    </location>
</feature>
<dbReference type="GO" id="GO:0006633">
    <property type="term" value="P:fatty acid biosynthetic process"/>
    <property type="evidence" value="ECO:0007669"/>
    <property type="project" value="TreeGrafter"/>
</dbReference>
<dbReference type="Gene3D" id="3.30.70.3290">
    <property type="match status" value="1"/>
</dbReference>